<organism evidence="2 3">
    <name type="scientific">Ditylenchus destructor</name>
    <dbReference type="NCBI Taxonomy" id="166010"/>
    <lineage>
        <taxon>Eukaryota</taxon>
        <taxon>Metazoa</taxon>
        <taxon>Ecdysozoa</taxon>
        <taxon>Nematoda</taxon>
        <taxon>Chromadorea</taxon>
        <taxon>Rhabditida</taxon>
        <taxon>Tylenchina</taxon>
        <taxon>Tylenchomorpha</taxon>
        <taxon>Sphaerularioidea</taxon>
        <taxon>Anguinidae</taxon>
        <taxon>Anguininae</taxon>
        <taxon>Ditylenchus</taxon>
    </lineage>
</organism>
<evidence type="ECO:0000313" key="3">
    <source>
        <dbReference type="Proteomes" id="UP001201812"/>
    </source>
</evidence>
<protein>
    <recommendedName>
        <fullName evidence="4">MARVEL domain-containing protein</fullName>
    </recommendedName>
</protein>
<feature type="transmembrane region" description="Helical" evidence="1">
    <location>
        <begin position="20"/>
        <end position="39"/>
    </location>
</feature>
<dbReference type="Proteomes" id="UP001201812">
    <property type="component" value="Unassembled WGS sequence"/>
</dbReference>
<feature type="transmembrane region" description="Helical" evidence="1">
    <location>
        <begin position="125"/>
        <end position="149"/>
    </location>
</feature>
<accession>A0AAD4N4C6</accession>
<sequence length="197" mass="21769">MPEVDNTFPRAWPFGVLKTIQWASPLATLITIYLGPYIYPSVNFVLFSSWFFFLQSFVTWLCYLFGFQHSVRPQEAGANARTYVYIPFALIDFVAAIVATGCFGICALICVICMIDGFAYRAGVVLTYFFATVFCLIAGGAFGYFAILIKRDCPNGNLSNLKTMVIEGTRTSSISINGQTPMQTHVNIGGPTSILTR</sequence>
<comment type="caution">
    <text evidence="2">The sequence shown here is derived from an EMBL/GenBank/DDBJ whole genome shotgun (WGS) entry which is preliminary data.</text>
</comment>
<evidence type="ECO:0008006" key="4">
    <source>
        <dbReference type="Google" id="ProtNLM"/>
    </source>
</evidence>
<proteinExistence type="predicted"/>
<keyword evidence="1" id="KW-1133">Transmembrane helix</keyword>
<feature type="transmembrane region" description="Helical" evidence="1">
    <location>
        <begin position="44"/>
        <end position="66"/>
    </location>
</feature>
<dbReference type="AlphaFoldDB" id="A0AAD4N4C6"/>
<keyword evidence="1" id="KW-0812">Transmembrane</keyword>
<feature type="transmembrane region" description="Helical" evidence="1">
    <location>
        <begin position="86"/>
        <end position="113"/>
    </location>
</feature>
<keyword evidence="1" id="KW-0472">Membrane</keyword>
<dbReference type="EMBL" id="JAKKPZ010000018">
    <property type="protein sequence ID" value="KAI1712483.1"/>
    <property type="molecule type" value="Genomic_DNA"/>
</dbReference>
<reference evidence="2" key="1">
    <citation type="submission" date="2022-01" db="EMBL/GenBank/DDBJ databases">
        <title>Genome Sequence Resource for Two Populations of Ditylenchus destructor, the Migratory Endoparasitic Phytonematode.</title>
        <authorList>
            <person name="Zhang H."/>
            <person name="Lin R."/>
            <person name="Xie B."/>
        </authorList>
    </citation>
    <scope>NUCLEOTIDE SEQUENCE</scope>
    <source>
        <strain evidence="2">BazhouSP</strain>
    </source>
</reference>
<keyword evidence="3" id="KW-1185">Reference proteome</keyword>
<gene>
    <name evidence="2" type="ORF">DdX_09569</name>
</gene>
<name>A0AAD4N4C6_9BILA</name>
<evidence type="ECO:0000256" key="1">
    <source>
        <dbReference type="SAM" id="Phobius"/>
    </source>
</evidence>
<evidence type="ECO:0000313" key="2">
    <source>
        <dbReference type="EMBL" id="KAI1712483.1"/>
    </source>
</evidence>